<reference evidence="1 2" key="1">
    <citation type="submission" date="2020-03" db="EMBL/GenBank/DDBJ databases">
        <title>Soil Listeria distribution.</title>
        <authorList>
            <person name="Liao J."/>
            <person name="Wiedmann M."/>
        </authorList>
    </citation>
    <scope>NUCLEOTIDE SEQUENCE [LARGE SCALE GENOMIC DNA]</scope>
    <source>
        <strain evidence="1 2">FSL L7-0054</strain>
    </source>
</reference>
<dbReference type="EMBL" id="JAARZS010000059">
    <property type="protein sequence ID" value="MBC2285786.1"/>
    <property type="molecule type" value="Genomic_DNA"/>
</dbReference>
<protein>
    <submittedName>
        <fullName evidence="1">Crp/Fnr family transcriptional regulator</fullName>
    </submittedName>
</protein>
<evidence type="ECO:0000313" key="2">
    <source>
        <dbReference type="Proteomes" id="UP000585696"/>
    </source>
</evidence>
<accession>A0A842G6R2</accession>
<name>A0A842G6R2_9LIST</name>
<dbReference type="AlphaFoldDB" id="A0A842G6R2"/>
<dbReference type="Proteomes" id="UP000585696">
    <property type="component" value="Unassembled WGS sequence"/>
</dbReference>
<proteinExistence type="predicted"/>
<gene>
    <name evidence="1" type="ORF">HCB69_15535</name>
</gene>
<sequence>MSEKLNTVLAYLKEFPDYYQYVTKKTYTVNEKIILEEEKSK</sequence>
<feature type="non-terminal residue" evidence="1">
    <location>
        <position position="41"/>
    </location>
</feature>
<organism evidence="1 2">
    <name type="scientific">Listeria booriae</name>
    <dbReference type="NCBI Taxonomy" id="1552123"/>
    <lineage>
        <taxon>Bacteria</taxon>
        <taxon>Bacillati</taxon>
        <taxon>Bacillota</taxon>
        <taxon>Bacilli</taxon>
        <taxon>Bacillales</taxon>
        <taxon>Listeriaceae</taxon>
        <taxon>Listeria</taxon>
    </lineage>
</organism>
<evidence type="ECO:0000313" key="1">
    <source>
        <dbReference type="EMBL" id="MBC2285786.1"/>
    </source>
</evidence>
<comment type="caution">
    <text evidence="1">The sequence shown here is derived from an EMBL/GenBank/DDBJ whole genome shotgun (WGS) entry which is preliminary data.</text>
</comment>